<dbReference type="InterPro" id="IPR003717">
    <property type="entry name" value="RecO"/>
</dbReference>
<comment type="caution">
    <text evidence="9">The sequence shown here is derived from an EMBL/GenBank/DDBJ whole genome shotgun (WGS) entry which is preliminary data.</text>
</comment>
<evidence type="ECO:0000256" key="4">
    <source>
        <dbReference type="ARBA" id="ARBA00023172"/>
    </source>
</evidence>
<evidence type="ECO:0000313" key="10">
    <source>
        <dbReference type="Proteomes" id="UP000177967"/>
    </source>
</evidence>
<dbReference type="InterPro" id="IPR037278">
    <property type="entry name" value="ARFGAP/RecO"/>
</dbReference>
<evidence type="ECO:0000313" key="9">
    <source>
        <dbReference type="EMBL" id="OGY09577.1"/>
    </source>
</evidence>
<dbReference type="NCBIfam" id="TIGR00613">
    <property type="entry name" value="reco"/>
    <property type="match status" value="1"/>
</dbReference>
<dbReference type="Gene3D" id="1.20.1440.120">
    <property type="entry name" value="Recombination protein O, C-terminal domain"/>
    <property type="match status" value="1"/>
</dbReference>
<dbReference type="PANTHER" id="PTHR33991:SF1">
    <property type="entry name" value="DNA REPAIR PROTEIN RECO"/>
    <property type="match status" value="1"/>
</dbReference>
<dbReference type="SUPFAM" id="SSF57863">
    <property type="entry name" value="ArfGap/RecO-like zinc finger"/>
    <property type="match status" value="1"/>
</dbReference>
<dbReference type="GO" id="GO:0006310">
    <property type="term" value="P:DNA recombination"/>
    <property type="evidence" value="ECO:0007669"/>
    <property type="project" value="UniProtKB-UniRule"/>
</dbReference>
<evidence type="ECO:0000256" key="5">
    <source>
        <dbReference type="ARBA" id="ARBA00023204"/>
    </source>
</evidence>
<protein>
    <recommendedName>
        <fullName evidence="2 7">DNA repair protein RecO</fullName>
    </recommendedName>
    <alternativeName>
        <fullName evidence="6 7">Recombination protein O</fullName>
    </alternativeName>
</protein>
<dbReference type="AlphaFoldDB" id="A0A1G1V2J2"/>
<dbReference type="InterPro" id="IPR022572">
    <property type="entry name" value="DNA_rep/recomb_RecO_N"/>
</dbReference>
<evidence type="ECO:0000256" key="6">
    <source>
        <dbReference type="ARBA" id="ARBA00033409"/>
    </source>
</evidence>
<feature type="domain" description="DNA replication/recombination mediator RecO N-terminal" evidence="8">
    <location>
        <begin position="6"/>
        <end position="81"/>
    </location>
</feature>
<evidence type="ECO:0000256" key="3">
    <source>
        <dbReference type="ARBA" id="ARBA00022763"/>
    </source>
</evidence>
<evidence type="ECO:0000256" key="2">
    <source>
        <dbReference type="ARBA" id="ARBA00021310"/>
    </source>
</evidence>
<dbReference type="STRING" id="1797513.A2782_03470"/>
<evidence type="ECO:0000256" key="1">
    <source>
        <dbReference type="ARBA" id="ARBA00007452"/>
    </source>
</evidence>
<keyword evidence="5 7" id="KW-0234">DNA repair</keyword>
<keyword evidence="4 7" id="KW-0233">DNA recombination</keyword>
<dbReference type="HAMAP" id="MF_00201">
    <property type="entry name" value="RecO"/>
    <property type="match status" value="1"/>
</dbReference>
<evidence type="ECO:0000256" key="7">
    <source>
        <dbReference type="HAMAP-Rule" id="MF_00201"/>
    </source>
</evidence>
<dbReference type="GO" id="GO:0006302">
    <property type="term" value="P:double-strand break repair"/>
    <property type="evidence" value="ECO:0007669"/>
    <property type="project" value="TreeGrafter"/>
</dbReference>
<dbReference type="Pfam" id="PF11967">
    <property type="entry name" value="RecO_N"/>
    <property type="match status" value="1"/>
</dbReference>
<accession>A0A1G1V2J2</accession>
<reference evidence="9 10" key="1">
    <citation type="journal article" date="2016" name="Nat. Commun.">
        <title>Thousands of microbial genomes shed light on interconnected biogeochemical processes in an aquifer system.</title>
        <authorList>
            <person name="Anantharaman K."/>
            <person name="Brown C.T."/>
            <person name="Hug L.A."/>
            <person name="Sharon I."/>
            <person name="Castelle C.J."/>
            <person name="Probst A.J."/>
            <person name="Thomas B.C."/>
            <person name="Singh A."/>
            <person name="Wilkins M.J."/>
            <person name="Karaoz U."/>
            <person name="Brodie E.L."/>
            <person name="Williams K.H."/>
            <person name="Hubbard S.S."/>
            <person name="Banfield J.F."/>
        </authorList>
    </citation>
    <scope>NUCLEOTIDE SEQUENCE [LARGE SCALE GENOMIC DNA]</scope>
</reference>
<dbReference type="InterPro" id="IPR012340">
    <property type="entry name" value="NA-bd_OB-fold"/>
</dbReference>
<dbReference type="PANTHER" id="PTHR33991">
    <property type="entry name" value="DNA REPAIR PROTEIN RECO"/>
    <property type="match status" value="1"/>
</dbReference>
<dbReference type="EMBL" id="MHBW01000008">
    <property type="protein sequence ID" value="OGY09577.1"/>
    <property type="molecule type" value="Genomic_DNA"/>
</dbReference>
<dbReference type="Gene3D" id="2.40.50.140">
    <property type="entry name" value="Nucleic acid-binding proteins"/>
    <property type="match status" value="1"/>
</dbReference>
<dbReference type="GO" id="GO:0043590">
    <property type="term" value="C:bacterial nucleoid"/>
    <property type="evidence" value="ECO:0007669"/>
    <property type="project" value="TreeGrafter"/>
</dbReference>
<dbReference type="SUPFAM" id="SSF50249">
    <property type="entry name" value="Nucleic acid-binding proteins"/>
    <property type="match status" value="1"/>
</dbReference>
<keyword evidence="3 7" id="KW-0227">DNA damage</keyword>
<gene>
    <name evidence="7" type="primary">recO</name>
    <name evidence="9" type="ORF">A2782_03470</name>
</gene>
<dbReference type="Pfam" id="PF02565">
    <property type="entry name" value="RecO_C"/>
    <property type="match status" value="1"/>
</dbReference>
<dbReference type="Proteomes" id="UP000177967">
    <property type="component" value="Unassembled WGS sequence"/>
</dbReference>
<organism evidence="9 10">
    <name type="scientific">Candidatus Blackburnbacteria bacterium RIFCSPHIGHO2_01_FULL_43_15b</name>
    <dbReference type="NCBI Taxonomy" id="1797513"/>
    <lineage>
        <taxon>Bacteria</taxon>
        <taxon>Candidatus Blackburniibacteriota</taxon>
    </lineage>
</organism>
<comment type="function">
    <text evidence="7">Involved in DNA repair and RecF pathway recombination.</text>
</comment>
<evidence type="ECO:0000259" key="8">
    <source>
        <dbReference type="Pfam" id="PF11967"/>
    </source>
</evidence>
<dbReference type="InterPro" id="IPR042242">
    <property type="entry name" value="RecO_C"/>
</dbReference>
<proteinExistence type="inferred from homology"/>
<name>A0A1G1V2J2_9BACT</name>
<comment type="similarity">
    <text evidence="1 7">Belongs to the RecO family.</text>
</comment>
<sequence length="183" mass="21044">MEQRTYFTEGVILARKNFGEADRLLVIFSKHYGKIRAIAKGVRKPASRKRGALEIFNMTKFLLARGKNLDIVTDVEAIKNFEEWRKDLVKVGVAYHLCEVVDRLTVEGQEHKEVLNLLLESFSALSGVDYWQLYPLTQNFKLEVLEELGFLSKHKPSPREVDDFIEDLLGSKLKTSKFLKVLA</sequence>